<comment type="catalytic activity">
    <reaction evidence="1 13">
        <text>S-ubiquitinyl-[E2 ubiquitin-conjugating enzyme]-L-cysteine + [acceptor protein]-L-lysine = [E2 ubiquitin-conjugating enzyme]-L-cysteine + N(6)-ubiquitinyl-[acceptor protein]-L-lysine.</text>
        <dbReference type="EC" id="2.3.2.27"/>
    </reaction>
</comment>
<dbReference type="GO" id="GO:0008270">
    <property type="term" value="F:zinc ion binding"/>
    <property type="evidence" value="ECO:0007669"/>
    <property type="project" value="UniProtKB-KW"/>
</dbReference>
<organism evidence="15 16">
    <name type="scientific">Torulaspora globosa</name>
    <dbReference type="NCBI Taxonomy" id="48254"/>
    <lineage>
        <taxon>Eukaryota</taxon>
        <taxon>Fungi</taxon>
        <taxon>Dikarya</taxon>
        <taxon>Ascomycota</taxon>
        <taxon>Saccharomycotina</taxon>
        <taxon>Saccharomycetes</taxon>
        <taxon>Saccharomycetales</taxon>
        <taxon>Saccharomycetaceae</taxon>
        <taxon>Torulaspora</taxon>
    </lineage>
</organism>
<comment type="subcellular location">
    <subcellularLocation>
        <location evidence="2 13">Nucleus</location>
    </subcellularLocation>
</comment>
<evidence type="ECO:0000256" key="10">
    <source>
        <dbReference type="ARBA" id="ARBA00023172"/>
    </source>
</evidence>
<evidence type="ECO:0000313" key="15">
    <source>
        <dbReference type="EMBL" id="QLQ81055.1"/>
    </source>
</evidence>
<evidence type="ECO:0000313" key="16">
    <source>
        <dbReference type="Proteomes" id="UP000510647"/>
    </source>
</evidence>
<dbReference type="InterPro" id="IPR014857">
    <property type="entry name" value="Nse1_RING_C4HC3-type"/>
</dbReference>
<evidence type="ECO:0000259" key="14">
    <source>
        <dbReference type="Pfam" id="PF08746"/>
    </source>
</evidence>
<evidence type="ECO:0000256" key="3">
    <source>
        <dbReference type="ARBA" id="ARBA00010258"/>
    </source>
</evidence>
<evidence type="ECO:0000256" key="8">
    <source>
        <dbReference type="ARBA" id="ARBA00022786"/>
    </source>
</evidence>
<dbReference type="GO" id="GO:0030915">
    <property type="term" value="C:Smc5-Smc6 complex"/>
    <property type="evidence" value="ECO:0007669"/>
    <property type="project" value="UniProtKB-UniRule"/>
</dbReference>
<accession>A0A7H9HX45</accession>
<reference evidence="15 16" key="1">
    <citation type="submission" date="2020-06" db="EMBL/GenBank/DDBJ databases">
        <title>The yeast mating-type switching endonuclease HO is a domesticated member of an unorthodox homing genetic element family.</title>
        <authorList>
            <person name="Coughlan A.Y."/>
            <person name="Lombardi L."/>
            <person name="Braun-Galleani S."/>
            <person name="Martos A.R."/>
            <person name="Galeote V."/>
            <person name="Bigey F."/>
            <person name="Dequin S."/>
            <person name="Byrne K.P."/>
            <person name="Wolfe K.H."/>
        </authorList>
    </citation>
    <scope>NUCLEOTIDE SEQUENCE [LARGE SCALE GENOMIC DNA]</scope>
    <source>
        <strain evidence="15 16">CBS2947</strain>
    </source>
</reference>
<dbReference type="InterPro" id="IPR011513">
    <property type="entry name" value="Nse1"/>
</dbReference>
<dbReference type="GO" id="GO:0005634">
    <property type="term" value="C:nucleus"/>
    <property type="evidence" value="ECO:0007669"/>
    <property type="project" value="UniProtKB-SubCell"/>
</dbReference>
<feature type="domain" description="Non-structural maintenance of chromosomes element 1 RING C4HC3-type" evidence="14">
    <location>
        <begin position="260"/>
        <end position="301"/>
    </location>
</feature>
<dbReference type="GO" id="GO:0000724">
    <property type="term" value="P:double-strand break repair via homologous recombination"/>
    <property type="evidence" value="ECO:0007669"/>
    <property type="project" value="TreeGrafter"/>
</dbReference>
<keyword evidence="16" id="KW-1185">Reference proteome</keyword>
<dbReference type="PANTHER" id="PTHR20973">
    <property type="entry name" value="NON-SMC ELEMENT 1-RELATED"/>
    <property type="match status" value="1"/>
</dbReference>
<keyword evidence="11 13" id="KW-0234">DNA repair</keyword>
<evidence type="ECO:0000256" key="2">
    <source>
        <dbReference type="ARBA" id="ARBA00004123"/>
    </source>
</evidence>
<keyword evidence="5 13" id="KW-0479">Metal-binding</keyword>
<gene>
    <name evidence="15" type="ORF">HG537_0E04100</name>
</gene>
<dbReference type="Pfam" id="PF07574">
    <property type="entry name" value="SMC_Nse1"/>
    <property type="match status" value="1"/>
</dbReference>
<comment type="similarity">
    <text evidence="3 13">Belongs to the NSE1 family.</text>
</comment>
<evidence type="ECO:0000256" key="9">
    <source>
        <dbReference type="ARBA" id="ARBA00022833"/>
    </source>
</evidence>
<keyword evidence="7 13" id="KW-0863">Zinc-finger</keyword>
<comment type="subunit">
    <text evidence="13">Component of the Smc5-Smc6 complex.</text>
</comment>
<sequence>MSVQVSTRSGGQLKLTDDDLGRYILQYLLNSRGICEESMLLVALRRLCDEPVGGMDLEEWQKRLSDVIKKINVKLNRLDYKIVQISHGMGKNIVVSKSRKAMESYSRAIGDTLSVTNRFYVYIDVGAVEETKLATRFSQKEIDFIKHAIQTICESGFNIRQDEVPTTSAVVQEVDRVRRAVLERTETDFEPWDKYTTFAVGSSALTQYQNLNALEIEDLIIRLCEYKWFCRNDNGEINLDLRCIAELEDNLISTYEFPACQNCNRLAIYGVMCPHKDPPSIWHVDCYHYQIAHKDTNCTICGESLITNGVYVI</sequence>
<keyword evidence="8 13" id="KW-0833">Ubl conjugation pathway</keyword>
<keyword evidence="12 13" id="KW-0539">Nucleus</keyword>
<name>A0A7H9HX45_9SACH</name>
<dbReference type="EMBL" id="CP059271">
    <property type="protein sequence ID" value="QLQ81055.1"/>
    <property type="molecule type" value="Genomic_DNA"/>
</dbReference>
<protein>
    <recommendedName>
        <fullName evidence="13">Non-structural maintenance of chromosomes element 1 homolog</fullName>
        <ecNumber evidence="13">2.3.2.27</ecNumber>
    </recommendedName>
</protein>
<keyword evidence="10 13" id="KW-0233">DNA recombination</keyword>
<keyword evidence="4 13" id="KW-0808">Transferase</keyword>
<evidence type="ECO:0000256" key="5">
    <source>
        <dbReference type="ARBA" id="ARBA00022723"/>
    </source>
</evidence>
<evidence type="ECO:0000256" key="11">
    <source>
        <dbReference type="ARBA" id="ARBA00023204"/>
    </source>
</evidence>
<evidence type="ECO:0000256" key="1">
    <source>
        <dbReference type="ARBA" id="ARBA00000900"/>
    </source>
</evidence>
<dbReference type="Pfam" id="PF08746">
    <property type="entry name" value="zf-RING-like"/>
    <property type="match status" value="1"/>
</dbReference>
<keyword evidence="6 13" id="KW-0227">DNA damage</keyword>
<comment type="function">
    <text evidence="13">Acts in a DNA repair pathway for removal of UV-induced DNA damage that is distinct from classical nucleotide excision repair and in repair of ionizing radiation damage. Functions in homologous recombination repair of DNA double strand breaks and in recovery of stalled replication forks.</text>
</comment>
<evidence type="ECO:0000256" key="12">
    <source>
        <dbReference type="ARBA" id="ARBA00023242"/>
    </source>
</evidence>
<evidence type="ECO:0000256" key="4">
    <source>
        <dbReference type="ARBA" id="ARBA00022679"/>
    </source>
</evidence>
<dbReference type="Proteomes" id="UP000510647">
    <property type="component" value="Chromosome 5"/>
</dbReference>
<dbReference type="PANTHER" id="PTHR20973:SF0">
    <property type="entry name" value="NON-STRUCTURAL MAINTENANCE OF CHROMOSOMES ELEMENT 1 HOMOLOG"/>
    <property type="match status" value="1"/>
</dbReference>
<keyword evidence="9 13" id="KW-0862">Zinc</keyword>
<dbReference type="GO" id="GO:0061630">
    <property type="term" value="F:ubiquitin protein ligase activity"/>
    <property type="evidence" value="ECO:0007669"/>
    <property type="project" value="UniProtKB-EC"/>
</dbReference>
<evidence type="ECO:0000256" key="6">
    <source>
        <dbReference type="ARBA" id="ARBA00022763"/>
    </source>
</evidence>
<dbReference type="AlphaFoldDB" id="A0A7H9HX45"/>
<proteinExistence type="inferred from homology"/>
<dbReference type="OrthoDB" id="185455at2759"/>
<dbReference type="Gene3D" id="1.10.10.10">
    <property type="entry name" value="Winged helix-like DNA-binding domain superfamily/Winged helix DNA-binding domain"/>
    <property type="match status" value="1"/>
</dbReference>
<evidence type="ECO:0000256" key="7">
    <source>
        <dbReference type="ARBA" id="ARBA00022771"/>
    </source>
</evidence>
<dbReference type="EC" id="2.3.2.27" evidence="13"/>
<evidence type="ECO:0000256" key="13">
    <source>
        <dbReference type="RuleBase" id="RU368018"/>
    </source>
</evidence>
<dbReference type="InterPro" id="IPR036388">
    <property type="entry name" value="WH-like_DNA-bd_sf"/>
</dbReference>